<feature type="domain" description="VOC" evidence="1">
    <location>
        <begin position="7"/>
        <end position="144"/>
    </location>
</feature>
<accession>A0A6J6X7A8</accession>
<dbReference type="InterPro" id="IPR037523">
    <property type="entry name" value="VOC_core"/>
</dbReference>
<evidence type="ECO:0000313" key="2">
    <source>
        <dbReference type="EMBL" id="CAB4793350.1"/>
    </source>
</evidence>
<dbReference type="Gene3D" id="3.10.180.10">
    <property type="entry name" value="2,3-Dihydroxybiphenyl 1,2-Dioxygenase, domain 1"/>
    <property type="match status" value="1"/>
</dbReference>
<organism evidence="2">
    <name type="scientific">freshwater metagenome</name>
    <dbReference type="NCBI Taxonomy" id="449393"/>
    <lineage>
        <taxon>unclassified sequences</taxon>
        <taxon>metagenomes</taxon>
        <taxon>ecological metagenomes</taxon>
    </lineage>
</organism>
<gene>
    <name evidence="2" type="ORF">UFOPK2992_00588</name>
</gene>
<protein>
    <submittedName>
        <fullName evidence="2">Unannotated protein</fullName>
    </submittedName>
</protein>
<dbReference type="SUPFAM" id="SSF54593">
    <property type="entry name" value="Glyoxalase/Bleomycin resistance protein/Dihydroxybiphenyl dioxygenase"/>
    <property type="match status" value="1"/>
</dbReference>
<dbReference type="PROSITE" id="PS51819">
    <property type="entry name" value="VOC"/>
    <property type="match status" value="1"/>
</dbReference>
<proteinExistence type="predicted"/>
<dbReference type="PANTHER" id="PTHR40265">
    <property type="entry name" value="BLL2707 PROTEIN"/>
    <property type="match status" value="1"/>
</dbReference>
<dbReference type="AlphaFoldDB" id="A0A6J6X7A8"/>
<dbReference type="InterPro" id="IPR029068">
    <property type="entry name" value="Glyas_Bleomycin-R_OHBP_Dase"/>
</dbReference>
<dbReference type="EMBL" id="CAFAAI010000080">
    <property type="protein sequence ID" value="CAB4793350.1"/>
    <property type="molecule type" value="Genomic_DNA"/>
</dbReference>
<dbReference type="Pfam" id="PF13468">
    <property type="entry name" value="Glyoxalase_3"/>
    <property type="match status" value="1"/>
</dbReference>
<reference evidence="2" key="1">
    <citation type="submission" date="2020-05" db="EMBL/GenBank/DDBJ databases">
        <authorList>
            <person name="Chiriac C."/>
            <person name="Salcher M."/>
            <person name="Ghai R."/>
            <person name="Kavagutti S V."/>
        </authorList>
    </citation>
    <scope>NUCLEOTIDE SEQUENCE</scope>
</reference>
<dbReference type="PANTHER" id="PTHR40265:SF1">
    <property type="entry name" value="GLYOXALASE-LIKE DOMAIN-CONTAINING PROTEIN"/>
    <property type="match status" value="1"/>
</dbReference>
<evidence type="ECO:0000259" key="1">
    <source>
        <dbReference type="PROSITE" id="PS51819"/>
    </source>
</evidence>
<dbReference type="InterPro" id="IPR025870">
    <property type="entry name" value="Glyoxalase-like_dom"/>
</dbReference>
<name>A0A6J6X7A8_9ZZZZ</name>
<sequence length="206" mass="21968">MRTAIAALDHLVLATPDLAATVAWLPDATGIRPSAGGPHVNRGTRNALCSFGHASYLELIGPDPDQPEPTHPRPFGVDDLAAPAMVGWAIAVSDMDLAIAAAREQGYDPGPAIAMQRQRPDGVVLNWTLTFAPSISVPFLIHWETPFHPGRDAAPGLELVEFRARHPRPSVLAAILEALGVTMGIERGDEALLVELSGPRGSIWFN</sequence>